<dbReference type="AlphaFoldDB" id="A0AAV4WE28"/>
<keyword evidence="2" id="KW-1185">Reference proteome</keyword>
<accession>A0AAV4WE28</accession>
<gene>
    <name evidence="1" type="ORF">CEXT_480571</name>
</gene>
<proteinExistence type="predicted"/>
<protein>
    <submittedName>
        <fullName evidence="1">Uncharacterized protein</fullName>
    </submittedName>
</protein>
<organism evidence="1 2">
    <name type="scientific">Caerostris extrusa</name>
    <name type="common">Bark spider</name>
    <name type="synonym">Caerostris bankana</name>
    <dbReference type="NCBI Taxonomy" id="172846"/>
    <lineage>
        <taxon>Eukaryota</taxon>
        <taxon>Metazoa</taxon>
        <taxon>Ecdysozoa</taxon>
        <taxon>Arthropoda</taxon>
        <taxon>Chelicerata</taxon>
        <taxon>Arachnida</taxon>
        <taxon>Araneae</taxon>
        <taxon>Araneomorphae</taxon>
        <taxon>Entelegynae</taxon>
        <taxon>Araneoidea</taxon>
        <taxon>Araneidae</taxon>
        <taxon>Caerostris</taxon>
    </lineage>
</organism>
<evidence type="ECO:0000313" key="2">
    <source>
        <dbReference type="Proteomes" id="UP001054945"/>
    </source>
</evidence>
<reference evidence="1 2" key="1">
    <citation type="submission" date="2021-06" db="EMBL/GenBank/DDBJ databases">
        <title>Caerostris extrusa draft genome.</title>
        <authorList>
            <person name="Kono N."/>
            <person name="Arakawa K."/>
        </authorList>
    </citation>
    <scope>NUCLEOTIDE SEQUENCE [LARGE SCALE GENOMIC DNA]</scope>
</reference>
<name>A0AAV4WE28_CAEEX</name>
<evidence type="ECO:0000313" key="1">
    <source>
        <dbReference type="EMBL" id="GIY80074.1"/>
    </source>
</evidence>
<comment type="caution">
    <text evidence="1">The sequence shown here is derived from an EMBL/GenBank/DDBJ whole genome shotgun (WGS) entry which is preliminary data.</text>
</comment>
<dbReference type="Proteomes" id="UP001054945">
    <property type="component" value="Unassembled WGS sequence"/>
</dbReference>
<dbReference type="EMBL" id="BPLR01015961">
    <property type="protein sequence ID" value="GIY80074.1"/>
    <property type="molecule type" value="Genomic_DNA"/>
</dbReference>
<sequence>MKILRYHSRIDTTNEMQKKNKGIFFAIHFLKFILRCTTEIVSYALSLEDEILLLDFVKIELVDLNFLSLYCQEKVWAKSCNPQDICQCGTSSEKDVCSALNRH</sequence>